<reference evidence="1" key="1">
    <citation type="submission" date="2020-08" db="EMBL/GenBank/DDBJ databases">
        <title>Multicomponent nature underlies the extraordinary mechanical properties of spider dragline silk.</title>
        <authorList>
            <person name="Kono N."/>
            <person name="Nakamura H."/>
            <person name="Mori M."/>
            <person name="Yoshida Y."/>
            <person name="Ohtoshi R."/>
            <person name="Malay A.D."/>
            <person name="Moran D.A.P."/>
            <person name="Tomita M."/>
            <person name="Numata K."/>
            <person name="Arakawa K."/>
        </authorList>
    </citation>
    <scope>NUCLEOTIDE SEQUENCE</scope>
</reference>
<evidence type="ECO:0000313" key="1">
    <source>
        <dbReference type="EMBL" id="GFX91214.1"/>
    </source>
</evidence>
<organism evidence="1 2">
    <name type="scientific">Trichonephila clavipes</name>
    <name type="common">Golden silk orbweaver</name>
    <name type="synonym">Nephila clavipes</name>
    <dbReference type="NCBI Taxonomy" id="2585209"/>
    <lineage>
        <taxon>Eukaryota</taxon>
        <taxon>Metazoa</taxon>
        <taxon>Ecdysozoa</taxon>
        <taxon>Arthropoda</taxon>
        <taxon>Chelicerata</taxon>
        <taxon>Arachnida</taxon>
        <taxon>Araneae</taxon>
        <taxon>Araneomorphae</taxon>
        <taxon>Entelegynae</taxon>
        <taxon>Araneoidea</taxon>
        <taxon>Nephilidae</taxon>
        <taxon>Trichonephila</taxon>
    </lineage>
</organism>
<proteinExistence type="predicted"/>
<evidence type="ECO:0000313" key="2">
    <source>
        <dbReference type="Proteomes" id="UP000887159"/>
    </source>
</evidence>
<sequence length="106" mass="12287">MEAGWSARRVARRFGRSDCVLERCWDQWIREMSFTRTAGSGSPRHSSHREYSHTVRNIRLQPTASSADIQVQVAPLLGALLYSRTVHEGTWMTDIWDFDAHYVCYP</sequence>
<protein>
    <submittedName>
        <fullName evidence="1">Uncharacterized protein</fullName>
    </submittedName>
</protein>
<dbReference type="AlphaFoldDB" id="A0A8X6V2X9"/>
<keyword evidence="2" id="KW-1185">Reference proteome</keyword>
<name>A0A8X6V2X9_TRICX</name>
<accession>A0A8X6V2X9</accession>
<dbReference type="EMBL" id="BMAU01021123">
    <property type="protein sequence ID" value="GFX91214.1"/>
    <property type="molecule type" value="Genomic_DNA"/>
</dbReference>
<gene>
    <name evidence="1" type="primary">NCL1_16810</name>
    <name evidence="1" type="ORF">TNCV_1246291</name>
</gene>
<comment type="caution">
    <text evidence="1">The sequence shown here is derived from an EMBL/GenBank/DDBJ whole genome shotgun (WGS) entry which is preliminary data.</text>
</comment>
<dbReference type="Proteomes" id="UP000887159">
    <property type="component" value="Unassembled WGS sequence"/>
</dbReference>